<dbReference type="EMBL" id="ML220153">
    <property type="protein sequence ID" value="TGZ77440.1"/>
    <property type="molecule type" value="Genomic_DNA"/>
</dbReference>
<evidence type="ECO:0000256" key="3">
    <source>
        <dbReference type="ARBA" id="ARBA00011532"/>
    </source>
</evidence>
<evidence type="ECO:0000256" key="7">
    <source>
        <dbReference type="ARBA" id="ARBA00031154"/>
    </source>
</evidence>
<sequence length="299" mass="32424">MPQKCLLKTSNIMTTSSGAGVHRPGHATRSNTELLTALRENIRGVDGEGSTTAKVVLDEVVGEEVLRVPFYDSPPVGLQEEREEYDVTVKLFHLPTTAPVHQPAYTSAAISAVLRELSTPRIDLLIIAFPGITFDADDLPPTPAPEPIVDPATAPAPTAEIAALLPSYNVLESLHQTGVISRLGISEFGTSRLESLLPFTTVKPSVDQINVRDCCVVPKPLIVYAKEKGIELLTHNDCAEVIDGREVEKLFREEGVEGWGEAEDGKKVVPLWVAKYTAVVRSRGVVENKGYIAMVEILP</sequence>
<dbReference type="Gene3D" id="3.20.20.100">
    <property type="entry name" value="NADP-dependent oxidoreductase domain"/>
    <property type="match status" value="1"/>
</dbReference>
<dbReference type="GO" id="GO:0030234">
    <property type="term" value="F:enzyme regulator activity"/>
    <property type="evidence" value="ECO:0007669"/>
    <property type="project" value="TreeGrafter"/>
</dbReference>
<comment type="subunit">
    <text evidence="3">Heterodimer of a catalytic heavy chain and a regulatory light chain.</text>
</comment>
<dbReference type="Proteomes" id="UP000298138">
    <property type="component" value="Unassembled WGS sequence"/>
</dbReference>
<evidence type="ECO:0000256" key="6">
    <source>
        <dbReference type="ARBA" id="ARBA00030406"/>
    </source>
</evidence>
<keyword evidence="4" id="KW-0317">Glutathione biosynthesis</keyword>
<dbReference type="InterPro" id="IPR023210">
    <property type="entry name" value="NADP_OxRdtase_dom"/>
</dbReference>
<evidence type="ECO:0000256" key="5">
    <source>
        <dbReference type="ARBA" id="ARBA00023002"/>
    </source>
</evidence>
<reference evidence="11 12" key="1">
    <citation type="submission" date="2019-04" db="EMBL/GenBank/DDBJ databases">
        <title>Comparative genomics and transcriptomics to analyze fruiting body development in filamentous ascomycetes.</title>
        <authorList>
            <consortium name="DOE Joint Genome Institute"/>
            <person name="Lutkenhaus R."/>
            <person name="Traeger S."/>
            <person name="Breuer J."/>
            <person name="Kuo A."/>
            <person name="Lipzen A."/>
            <person name="Pangilinan J."/>
            <person name="Dilworth D."/>
            <person name="Sandor L."/>
            <person name="Poggeler S."/>
            <person name="Barry K."/>
            <person name="Grigoriev I.V."/>
            <person name="Nowrousian M."/>
        </authorList>
    </citation>
    <scope>NUCLEOTIDE SEQUENCE [LARGE SCALE GENOMIC DNA]</scope>
    <source>
        <strain evidence="11 12">CBS 389.68</strain>
    </source>
</reference>
<dbReference type="AlphaFoldDB" id="A0A4S2MKF1"/>
<keyword evidence="12" id="KW-1185">Reference proteome</keyword>
<dbReference type="InterPro" id="IPR032963">
    <property type="entry name" value="Gclm"/>
</dbReference>
<dbReference type="GO" id="GO:0016491">
    <property type="term" value="F:oxidoreductase activity"/>
    <property type="evidence" value="ECO:0007669"/>
    <property type="project" value="UniProtKB-KW"/>
</dbReference>
<dbReference type="UniPathway" id="UPA00142">
    <property type="reaction ID" value="UER00209"/>
</dbReference>
<dbReference type="GO" id="GO:0006750">
    <property type="term" value="P:glutathione biosynthetic process"/>
    <property type="evidence" value="ECO:0007669"/>
    <property type="project" value="UniProtKB-UniPathway"/>
</dbReference>
<feature type="domain" description="NADP-dependent oxidoreductase" evidence="10">
    <location>
        <begin position="79"/>
        <end position="234"/>
    </location>
</feature>
<evidence type="ECO:0000256" key="2">
    <source>
        <dbReference type="ARBA" id="ARBA00008612"/>
    </source>
</evidence>
<proteinExistence type="inferred from homology"/>
<gene>
    <name evidence="11" type="ORF">EX30DRAFT_344087</name>
</gene>
<dbReference type="PANTHER" id="PTHR13295:SF4">
    <property type="entry name" value="GLUTAMATE--CYSTEINE LIGASE REGULATORY SUBUNIT"/>
    <property type="match status" value="1"/>
</dbReference>
<comment type="similarity">
    <text evidence="2">Belongs to the aldo/keto reductase family. Glutamate--cysteine ligase light chain subfamily.</text>
</comment>
<dbReference type="Pfam" id="PF00248">
    <property type="entry name" value="Aldo_ket_red"/>
    <property type="match status" value="1"/>
</dbReference>
<name>A0A4S2MKF1_9PEZI</name>
<evidence type="ECO:0000259" key="10">
    <source>
        <dbReference type="Pfam" id="PF00248"/>
    </source>
</evidence>
<protein>
    <recommendedName>
        <fullName evidence="8">GCS light chain</fullName>
    </recommendedName>
    <alternativeName>
        <fullName evidence="6">Gamma-ECS regulatory subunit</fullName>
    </alternativeName>
    <alternativeName>
        <fullName evidence="9">Gamma-glutamylcysteine synthetase regulatory subunit</fullName>
    </alternativeName>
    <alternativeName>
        <fullName evidence="7">Glutamate--cysteine ligase modifier subunit</fullName>
    </alternativeName>
</protein>
<dbReference type="STRING" id="341454.A0A4S2MKF1"/>
<evidence type="ECO:0000256" key="4">
    <source>
        <dbReference type="ARBA" id="ARBA00022684"/>
    </source>
</evidence>
<dbReference type="PANTHER" id="PTHR13295">
    <property type="entry name" value="GLUTAMATE CYSTEINE LIGASE REGULATORY SUBUNIT"/>
    <property type="match status" value="1"/>
</dbReference>
<comment type="pathway">
    <text evidence="1">Sulfur metabolism; glutathione biosynthesis; glutathione from L-cysteine and L-glutamate: step 1/2.</text>
</comment>
<dbReference type="OrthoDB" id="5596051at2759"/>
<accession>A0A4S2MKF1</accession>
<evidence type="ECO:0000313" key="11">
    <source>
        <dbReference type="EMBL" id="TGZ77440.1"/>
    </source>
</evidence>
<evidence type="ECO:0000256" key="9">
    <source>
        <dbReference type="ARBA" id="ARBA00032926"/>
    </source>
</evidence>
<organism evidence="11 12">
    <name type="scientific">Ascodesmis nigricans</name>
    <dbReference type="NCBI Taxonomy" id="341454"/>
    <lineage>
        <taxon>Eukaryota</taxon>
        <taxon>Fungi</taxon>
        <taxon>Dikarya</taxon>
        <taxon>Ascomycota</taxon>
        <taxon>Pezizomycotina</taxon>
        <taxon>Pezizomycetes</taxon>
        <taxon>Pezizales</taxon>
        <taxon>Ascodesmidaceae</taxon>
        <taxon>Ascodesmis</taxon>
    </lineage>
</organism>
<keyword evidence="5" id="KW-0560">Oxidoreductase</keyword>
<evidence type="ECO:0000256" key="8">
    <source>
        <dbReference type="ARBA" id="ARBA00031732"/>
    </source>
</evidence>
<dbReference type="InterPro" id="IPR036812">
    <property type="entry name" value="NAD(P)_OxRdtase_dom_sf"/>
</dbReference>
<evidence type="ECO:0000256" key="1">
    <source>
        <dbReference type="ARBA" id="ARBA00005006"/>
    </source>
</evidence>
<dbReference type="SUPFAM" id="SSF51430">
    <property type="entry name" value="NAD(P)-linked oxidoreductase"/>
    <property type="match status" value="1"/>
</dbReference>
<evidence type="ECO:0000313" key="12">
    <source>
        <dbReference type="Proteomes" id="UP000298138"/>
    </source>
</evidence>
<dbReference type="GO" id="GO:0035226">
    <property type="term" value="F:glutamate-cysteine ligase catalytic subunit binding"/>
    <property type="evidence" value="ECO:0007669"/>
    <property type="project" value="InterPro"/>
</dbReference>
<dbReference type="InParanoid" id="A0A4S2MKF1"/>
<dbReference type="GO" id="GO:0017109">
    <property type="term" value="C:glutamate-cysteine ligase complex"/>
    <property type="evidence" value="ECO:0007669"/>
    <property type="project" value="TreeGrafter"/>
</dbReference>